<accession>A0ABM9MJX9</accession>
<proteinExistence type="predicted"/>
<dbReference type="Pfam" id="PF01796">
    <property type="entry name" value="OB_ChsH2_C"/>
    <property type="match status" value="1"/>
</dbReference>
<evidence type="ECO:0000259" key="2">
    <source>
        <dbReference type="Pfam" id="PF12172"/>
    </source>
</evidence>
<dbReference type="InterPro" id="IPR052513">
    <property type="entry name" value="Thioester_dehydratase-like"/>
</dbReference>
<evidence type="ECO:0000259" key="1">
    <source>
        <dbReference type="Pfam" id="PF01796"/>
    </source>
</evidence>
<reference evidence="3 4" key="1">
    <citation type="submission" date="2023-08" db="EMBL/GenBank/DDBJ databases">
        <authorList>
            <person name="Folkvardsen B D."/>
            <person name="Norman A."/>
        </authorList>
    </citation>
    <scope>NUCLEOTIDE SEQUENCE [LARGE SCALE GENOMIC DNA]</scope>
    <source>
        <strain evidence="3 4">Mu0050</strain>
    </source>
</reference>
<name>A0ABM9MJX9_9MYCO</name>
<dbReference type="PANTHER" id="PTHR34075:SF5">
    <property type="entry name" value="BLR3430 PROTEIN"/>
    <property type="match status" value="1"/>
</dbReference>
<keyword evidence="4" id="KW-1185">Reference proteome</keyword>
<dbReference type="SUPFAM" id="SSF50249">
    <property type="entry name" value="Nucleic acid-binding proteins"/>
    <property type="match status" value="1"/>
</dbReference>
<feature type="domain" description="ChsH2 rubredoxin-like zinc ribbon" evidence="2">
    <location>
        <begin position="15"/>
        <end position="47"/>
    </location>
</feature>
<protein>
    <submittedName>
        <fullName evidence="3">OB-fold domain-containing protein</fullName>
    </submittedName>
</protein>
<dbReference type="InterPro" id="IPR012340">
    <property type="entry name" value="NA-bd_OB-fold"/>
</dbReference>
<gene>
    <name evidence="3" type="ORF">MU0050_004488</name>
</gene>
<dbReference type="Proteomes" id="UP001190466">
    <property type="component" value="Chromosome"/>
</dbReference>
<dbReference type="PANTHER" id="PTHR34075">
    <property type="entry name" value="BLR3430 PROTEIN"/>
    <property type="match status" value="1"/>
</dbReference>
<dbReference type="Pfam" id="PF12172">
    <property type="entry name" value="zf-ChsH2"/>
    <property type="match status" value="1"/>
</dbReference>
<dbReference type="RefSeq" id="WP_316512716.1">
    <property type="nucleotide sequence ID" value="NZ_OY726395.1"/>
</dbReference>
<feature type="domain" description="ChsH2 C-terminal OB-fold" evidence="1">
    <location>
        <begin position="49"/>
        <end position="109"/>
    </location>
</feature>
<dbReference type="InterPro" id="IPR002878">
    <property type="entry name" value="ChsH2_C"/>
</dbReference>
<dbReference type="EMBL" id="OY726395">
    <property type="protein sequence ID" value="CAJ1586854.1"/>
    <property type="molecule type" value="Genomic_DNA"/>
</dbReference>
<organism evidence="3 4">
    <name type="scientific">[Mycobacterium] wendilense</name>
    <dbReference type="NCBI Taxonomy" id="3064284"/>
    <lineage>
        <taxon>Bacteria</taxon>
        <taxon>Bacillati</taxon>
        <taxon>Actinomycetota</taxon>
        <taxon>Actinomycetes</taxon>
        <taxon>Mycobacteriales</taxon>
        <taxon>Mycobacteriaceae</taxon>
        <taxon>Mycolicibacter</taxon>
    </lineage>
</organism>
<sequence>MTKTVPVVDYLTLGEHPHLTAHGCTTCGARFFDRRNACAGCGAADFESVAVATEGVLTTFTIVTMARPGIPVPFVAGVVDCDGTSVRANVINVEPAPDHVRLGMKLRLATSVVGVDDEGTEAMGFGFEPVED</sequence>
<dbReference type="InterPro" id="IPR022002">
    <property type="entry name" value="ChsH2_Znr"/>
</dbReference>
<evidence type="ECO:0000313" key="4">
    <source>
        <dbReference type="Proteomes" id="UP001190466"/>
    </source>
</evidence>
<evidence type="ECO:0000313" key="3">
    <source>
        <dbReference type="EMBL" id="CAJ1586854.1"/>
    </source>
</evidence>